<dbReference type="NCBIfam" id="TIGR00229">
    <property type="entry name" value="sensory_box"/>
    <property type="match status" value="1"/>
</dbReference>
<reference evidence="5 6" key="1">
    <citation type="submission" date="2020-04" db="EMBL/GenBank/DDBJ databases">
        <authorList>
            <person name="Yoon J."/>
        </authorList>
    </citation>
    <scope>NUCLEOTIDE SEQUENCE [LARGE SCALE GENOMIC DNA]</scope>
    <source>
        <strain evidence="5 6">DJ-13</strain>
    </source>
</reference>
<evidence type="ECO:0000256" key="3">
    <source>
        <dbReference type="ARBA" id="ARBA00022991"/>
    </source>
</evidence>
<keyword evidence="3" id="KW-0157">Chromophore</keyword>
<evidence type="ECO:0000256" key="2">
    <source>
        <dbReference type="ARBA" id="ARBA00022643"/>
    </source>
</evidence>
<proteinExistence type="predicted"/>
<dbReference type="EMBL" id="JAAWWL010000002">
    <property type="protein sequence ID" value="NKI32948.1"/>
    <property type="molecule type" value="Genomic_DNA"/>
</dbReference>
<accession>A0ABX1GSL8</accession>
<feature type="domain" description="PAS" evidence="4">
    <location>
        <begin position="53"/>
        <end position="118"/>
    </location>
</feature>
<evidence type="ECO:0000256" key="1">
    <source>
        <dbReference type="ARBA" id="ARBA00022630"/>
    </source>
</evidence>
<dbReference type="InterPro" id="IPR000014">
    <property type="entry name" value="PAS"/>
</dbReference>
<dbReference type="Gene3D" id="3.30.450.20">
    <property type="entry name" value="PAS domain"/>
    <property type="match status" value="1"/>
</dbReference>
<evidence type="ECO:0000259" key="4">
    <source>
        <dbReference type="PROSITE" id="PS50112"/>
    </source>
</evidence>
<dbReference type="PANTHER" id="PTHR47429:SF2">
    <property type="entry name" value="PROTEIN TWIN LOV 1"/>
    <property type="match status" value="1"/>
</dbReference>
<keyword evidence="1" id="KW-0285">Flavoprotein</keyword>
<dbReference type="CDD" id="cd00130">
    <property type="entry name" value="PAS"/>
    <property type="match status" value="1"/>
</dbReference>
<dbReference type="PROSITE" id="PS50112">
    <property type="entry name" value="PAS"/>
    <property type="match status" value="1"/>
</dbReference>
<name>A0ABX1GSL8_9FLAO</name>
<dbReference type="PANTHER" id="PTHR47429">
    <property type="entry name" value="PROTEIN TWIN LOV 1"/>
    <property type="match status" value="1"/>
</dbReference>
<dbReference type="SUPFAM" id="SSF55785">
    <property type="entry name" value="PYP-like sensor domain (PAS domain)"/>
    <property type="match status" value="1"/>
</dbReference>
<protein>
    <submittedName>
        <fullName evidence="5">PAS domain-containing protein</fullName>
    </submittedName>
</protein>
<organism evidence="5 6">
    <name type="scientific">Croceivirga thetidis</name>
    <dbReference type="NCBI Taxonomy" id="2721623"/>
    <lineage>
        <taxon>Bacteria</taxon>
        <taxon>Pseudomonadati</taxon>
        <taxon>Bacteroidota</taxon>
        <taxon>Flavobacteriia</taxon>
        <taxon>Flavobacteriales</taxon>
        <taxon>Flavobacteriaceae</taxon>
        <taxon>Croceivirga</taxon>
    </lineage>
</organism>
<keyword evidence="2" id="KW-0288">FMN</keyword>
<comment type="caution">
    <text evidence="5">The sequence shown here is derived from an EMBL/GenBank/DDBJ whole genome shotgun (WGS) entry which is preliminary data.</text>
</comment>
<evidence type="ECO:0000313" key="6">
    <source>
        <dbReference type="Proteomes" id="UP000718451"/>
    </source>
</evidence>
<dbReference type="RefSeq" id="WP_168553106.1">
    <property type="nucleotide sequence ID" value="NZ_JAAWWL010000002.1"/>
</dbReference>
<sequence length="164" mass="19138">MALFKKKYPTPPIQSLDFYLENFDRLCRKLKLENDLRELREVLKRELAPSVIKILEQSNYEALVVTNNDKKIVWANNGFKEMTGYGKIFAMGKKPTFLQGPNTAEQTKKEIRRLLKAQKRFSSSLVNYRKNGEEYICHIDVIPLKNLDDQVTHFLAMEREVNAA</sequence>
<keyword evidence="6" id="KW-1185">Reference proteome</keyword>
<dbReference type="Pfam" id="PF13426">
    <property type="entry name" value="PAS_9"/>
    <property type="match status" value="1"/>
</dbReference>
<dbReference type="InterPro" id="IPR035965">
    <property type="entry name" value="PAS-like_dom_sf"/>
</dbReference>
<evidence type="ECO:0000313" key="5">
    <source>
        <dbReference type="EMBL" id="NKI32948.1"/>
    </source>
</evidence>
<gene>
    <name evidence="5" type="ORF">HCU67_13405</name>
</gene>
<dbReference type="Proteomes" id="UP000718451">
    <property type="component" value="Unassembled WGS sequence"/>
</dbReference>